<protein>
    <recommendedName>
        <fullName evidence="8">Voltage-dependent anion-selective channel protein 3</fullName>
    </recommendedName>
</protein>
<dbReference type="Proteomes" id="UP000215335">
    <property type="component" value="Unassembled WGS sequence"/>
</dbReference>
<dbReference type="AlphaFoldDB" id="A0A232F1K4"/>
<dbReference type="InterPro" id="IPR001925">
    <property type="entry name" value="Porin_Euk"/>
</dbReference>
<name>A0A232F1K4_9HYME</name>
<sequence>MSVPDYGELGKSARDVFREGYAYDLAKLKLSAKLGVEADVAFDLRKSELTGSFLGKYSANGYGQFTGKLSSPSALTGEYKLNGFVSENVDLDVGYTFNLADKFQTCRVRGKFHNSLLHADGSITKDLDGDAVLHGSAVLKLGKLLLGYQAELKPNGSRLSKNDLTLGCEIGSSAALHLRCLRIPKELGLSGFYSVNDKLDVAVDAKLGIGDESRPWYLGAGLAYKLDNQSKLRLKLDKNIQLGTSLQMPLNEEAKVTLAMSLDLAQPASGQHKVGIGLDLEV</sequence>
<evidence type="ECO:0000256" key="5">
    <source>
        <dbReference type="ARBA" id="ARBA00023114"/>
    </source>
</evidence>
<dbReference type="OrthoDB" id="7827681at2759"/>
<evidence type="ECO:0000256" key="2">
    <source>
        <dbReference type="ARBA" id="ARBA00007780"/>
    </source>
</evidence>
<comment type="caution">
    <text evidence="6">The sequence shown here is derived from an EMBL/GenBank/DDBJ whole genome shotgun (WGS) entry which is preliminary data.</text>
</comment>
<reference evidence="6 7" key="1">
    <citation type="journal article" date="2017" name="Curr. Biol.">
        <title>The Evolution of Venom by Co-option of Single-Copy Genes.</title>
        <authorList>
            <person name="Martinson E.O."/>
            <person name="Mrinalini"/>
            <person name="Kelkar Y.D."/>
            <person name="Chang C.H."/>
            <person name="Werren J.H."/>
        </authorList>
    </citation>
    <scope>NUCLEOTIDE SEQUENCE [LARGE SCALE GENOMIC DNA]</scope>
    <source>
        <strain evidence="6 7">Alberta</strain>
        <tissue evidence="6">Whole body</tissue>
    </source>
</reference>
<keyword evidence="4" id="KW-1000">Mitochondrion outer membrane</keyword>
<organism evidence="6 7">
    <name type="scientific">Trichomalopsis sarcophagae</name>
    <dbReference type="NCBI Taxonomy" id="543379"/>
    <lineage>
        <taxon>Eukaryota</taxon>
        <taxon>Metazoa</taxon>
        <taxon>Ecdysozoa</taxon>
        <taxon>Arthropoda</taxon>
        <taxon>Hexapoda</taxon>
        <taxon>Insecta</taxon>
        <taxon>Pterygota</taxon>
        <taxon>Neoptera</taxon>
        <taxon>Endopterygota</taxon>
        <taxon>Hymenoptera</taxon>
        <taxon>Apocrita</taxon>
        <taxon>Proctotrupomorpha</taxon>
        <taxon>Chalcidoidea</taxon>
        <taxon>Pteromalidae</taxon>
        <taxon>Pteromalinae</taxon>
        <taxon>Trichomalopsis</taxon>
    </lineage>
</organism>
<keyword evidence="7" id="KW-1185">Reference proteome</keyword>
<keyword evidence="5" id="KW-0406">Ion transport</keyword>
<dbReference type="EMBL" id="NNAY01001295">
    <property type="protein sequence ID" value="OXU24453.1"/>
    <property type="molecule type" value="Genomic_DNA"/>
</dbReference>
<keyword evidence="3" id="KW-0472">Membrane</keyword>
<dbReference type="GO" id="GO:0015288">
    <property type="term" value="F:porin activity"/>
    <property type="evidence" value="ECO:0007669"/>
    <property type="project" value="UniProtKB-KW"/>
</dbReference>
<dbReference type="InterPro" id="IPR023614">
    <property type="entry name" value="Porin_dom_sf"/>
</dbReference>
<dbReference type="GO" id="GO:0005741">
    <property type="term" value="C:mitochondrial outer membrane"/>
    <property type="evidence" value="ECO:0007669"/>
    <property type="project" value="UniProtKB-SubCell"/>
</dbReference>
<dbReference type="PANTHER" id="PTHR11743">
    <property type="entry name" value="VOLTAGE-DEPENDENT ANION-SELECTIVE CHANNEL"/>
    <property type="match status" value="1"/>
</dbReference>
<evidence type="ECO:0008006" key="8">
    <source>
        <dbReference type="Google" id="ProtNLM"/>
    </source>
</evidence>
<evidence type="ECO:0000313" key="6">
    <source>
        <dbReference type="EMBL" id="OXU24453.1"/>
    </source>
</evidence>
<keyword evidence="5" id="KW-0813">Transport</keyword>
<keyword evidence="3" id="KW-1134">Transmembrane beta strand</keyword>
<dbReference type="GO" id="GO:0046930">
    <property type="term" value="C:pore complex"/>
    <property type="evidence" value="ECO:0007669"/>
    <property type="project" value="UniProtKB-KW"/>
</dbReference>
<evidence type="ECO:0000256" key="3">
    <source>
        <dbReference type="ARBA" id="ARBA00022452"/>
    </source>
</evidence>
<proteinExistence type="inferred from homology"/>
<gene>
    <name evidence="6" type="ORF">TSAR_009130</name>
</gene>
<evidence type="ECO:0000256" key="4">
    <source>
        <dbReference type="ARBA" id="ARBA00022787"/>
    </source>
</evidence>
<keyword evidence="4" id="KW-0496">Mitochondrion</keyword>
<accession>A0A232F1K4</accession>
<dbReference type="PANTHER" id="PTHR11743:SF70">
    <property type="entry name" value="GH26960P-RELATED"/>
    <property type="match status" value="1"/>
</dbReference>
<keyword evidence="5" id="KW-0626">Porin</keyword>
<keyword evidence="3" id="KW-0812">Transmembrane</keyword>
<comment type="similarity">
    <text evidence="2">Belongs to the eukaryotic mitochondrial porin family.</text>
</comment>
<dbReference type="GO" id="GO:0008308">
    <property type="term" value="F:voltage-gated monoatomic anion channel activity"/>
    <property type="evidence" value="ECO:0007669"/>
    <property type="project" value="InterPro"/>
</dbReference>
<dbReference type="Pfam" id="PF01459">
    <property type="entry name" value="Porin_3"/>
    <property type="match status" value="1"/>
</dbReference>
<evidence type="ECO:0000256" key="1">
    <source>
        <dbReference type="ARBA" id="ARBA00004294"/>
    </source>
</evidence>
<dbReference type="Gene3D" id="2.40.160.10">
    <property type="entry name" value="Porin"/>
    <property type="match status" value="1"/>
</dbReference>
<comment type="subcellular location">
    <subcellularLocation>
        <location evidence="1">Mitochondrion outer membrane</location>
    </subcellularLocation>
</comment>
<dbReference type="InterPro" id="IPR027246">
    <property type="entry name" value="Porin_Euk/Tom40"/>
</dbReference>
<evidence type="ECO:0000313" key="7">
    <source>
        <dbReference type="Proteomes" id="UP000215335"/>
    </source>
</evidence>
<dbReference type="STRING" id="543379.A0A232F1K4"/>